<feature type="transmembrane region" description="Helical" evidence="8">
    <location>
        <begin position="413"/>
        <end position="434"/>
    </location>
</feature>
<comment type="similarity">
    <text evidence="7">Belongs to the major facilitator superfamily. Allantoate permease family.</text>
</comment>
<dbReference type="InterPro" id="IPR011701">
    <property type="entry name" value="MFS"/>
</dbReference>
<dbReference type="GO" id="GO:0016020">
    <property type="term" value="C:membrane"/>
    <property type="evidence" value="ECO:0007669"/>
    <property type="project" value="UniProtKB-SubCell"/>
</dbReference>
<dbReference type="EMBL" id="MRDB01000009">
    <property type="protein sequence ID" value="RKL44910.1"/>
    <property type="molecule type" value="Genomic_DNA"/>
</dbReference>
<protein>
    <recommendedName>
        <fullName evidence="9">Major facilitator superfamily (MFS) profile domain-containing protein</fullName>
    </recommendedName>
</protein>
<feature type="transmembrane region" description="Helical" evidence="8">
    <location>
        <begin position="356"/>
        <end position="373"/>
    </location>
</feature>
<dbReference type="Pfam" id="PF07690">
    <property type="entry name" value="MFS_1"/>
    <property type="match status" value="1"/>
</dbReference>
<evidence type="ECO:0000256" key="4">
    <source>
        <dbReference type="ARBA" id="ARBA00022989"/>
    </source>
</evidence>
<dbReference type="SUPFAM" id="SSF103473">
    <property type="entry name" value="MFS general substrate transporter"/>
    <property type="match status" value="1"/>
</dbReference>
<feature type="transmembrane region" description="Helical" evidence="8">
    <location>
        <begin position="275"/>
        <end position="294"/>
    </location>
</feature>
<dbReference type="FunFam" id="1.20.1250.20:FF:000065">
    <property type="entry name" value="Putative MFS pantothenate transporter"/>
    <property type="match status" value="1"/>
</dbReference>
<dbReference type="Gene3D" id="3.40.50.1820">
    <property type="entry name" value="alpha/beta hydrolase"/>
    <property type="match status" value="1"/>
</dbReference>
<dbReference type="InterPro" id="IPR036259">
    <property type="entry name" value="MFS_trans_sf"/>
</dbReference>
<keyword evidence="3 8" id="KW-0812">Transmembrane</keyword>
<sequence length="920" mass="103148">MPTPVNDSASEERQNLAYVESTSWLAKVHPYFKNPAHVLVLKLDCLLLVWAFIAGLFKDMDQSATTAAYVSGMKEDLKLYGNELVEFTTYFSIGYALFIVPSQLIQTRVRPSLFLPLCEIIWGLFTLFTYRAPNAKTVFALRFFLGVFESTSWPGIVNLIFNWYRPEELGKRLAIFGVSGVAGNMFLGIVQAALYRNLNGVSGLAGWQWLFIISGIMTIFWGLVGLVIIPDSPAITRALWLSESERELCRLRMSDSGVKTSRIIPFKTLVQKMKLLILSPLSYLFLAAYLQFAWSQRANAYFLLFLKGLQNADGTPRYSVYTVNLIPLGGYAISIVCNIGLNALSDWKAWRWQVSVGAATLQLIATSVLSGWPDSWKTIMAFYFLTFATAAWGYALLAWLAEILRKEPEVRSILVAVAVTLVYAGHASIPLRAWRVSDSPRYPVGFPLAAAFSVGSIVAIMGMWFYVRKYPDIVAWGLDPEGAQLNPLRPIIWIAHSLGGIIVKEALVIALKRFQAYPMISTFTYAVFFMAVPHRGSNYAGFGKIASNIVGLVTFQQKNSFLQSVSIDSDYNKELNSKFEPLLKLYKFYTWMEGREVPDVGLIVPEDSARLNLPPPQQICRVTERHHRNICQFPSWNDPEWKVLSGAISEAVRDAMGSISYTPTLDRSYDMIGELRHEGEFFCQLILMIWLTGTVAPYAQDLLGAISEAQVVIDDKHTFCHSTELQSRDREAGVASDVALSLAKLLLAVMSPILSLSSSSNVLTAIAALLLNSILAVLPSKSYLLEKVEEGQEAEEAIMKAEKWAIDNLNGSQRAALRSGHSLKQKIAALELQEIDDAQVLLLVEARLLQGGLQTLVERNTQDIHERRFKYERAKRIVTRTEEVRHKVEDKTKKETYMVLNDELRTEQQNQDSEDESGCC</sequence>
<comment type="caution">
    <text evidence="10">The sequence shown here is derived from an EMBL/GenBank/DDBJ whole genome shotgun (WGS) entry which is preliminary data.</text>
</comment>
<proteinExistence type="inferred from homology"/>
<dbReference type="Proteomes" id="UP000283569">
    <property type="component" value="Unassembled WGS sequence"/>
</dbReference>
<dbReference type="InterPro" id="IPR020846">
    <property type="entry name" value="MFS_dom"/>
</dbReference>
<dbReference type="PANTHER" id="PTHR43791">
    <property type="entry name" value="PERMEASE-RELATED"/>
    <property type="match status" value="1"/>
</dbReference>
<comment type="subcellular location">
    <subcellularLocation>
        <location evidence="1">Membrane</location>
        <topology evidence="1">Multi-pass membrane protein</topology>
    </subcellularLocation>
</comment>
<dbReference type="GO" id="GO:0022857">
    <property type="term" value="F:transmembrane transporter activity"/>
    <property type="evidence" value="ECO:0007669"/>
    <property type="project" value="InterPro"/>
</dbReference>
<organism evidence="10 11">
    <name type="scientific">Gibberella intermedia</name>
    <name type="common">Bulb rot disease fungus</name>
    <name type="synonym">Fusarium proliferatum</name>
    <dbReference type="NCBI Taxonomy" id="948311"/>
    <lineage>
        <taxon>Eukaryota</taxon>
        <taxon>Fungi</taxon>
        <taxon>Dikarya</taxon>
        <taxon>Ascomycota</taxon>
        <taxon>Pezizomycotina</taxon>
        <taxon>Sordariomycetes</taxon>
        <taxon>Hypocreomycetidae</taxon>
        <taxon>Hypocreales</taxon>
        <taxon>Nectriaceae</taxon>
        <taxon>Fusarium</taxon>
        <taxon>Fusarium fujikuroi species complex</taxon>
    </lineage>
</organism>
<reference evidence="10 11" key="1">
    <citation type="journal article" date="2018" name="Sci. Rep.">
        <title>Characterisation of pathogen-specific regions and novel effector candidates in Fusarium oxysporum f. sp. cepae.</title>
        <authorList>
            <person name="Armitage A.D."/>
            <person name="Taylor A."/>
            <person name="Sobczyk M.K."/>
            <person name="Baxter L."/>
            <person name="Greenfield B.P."/>
            <person name="Bates H.J."/>
            <person name="Wilson F."/>
            <person name="Jackson A.C."/>
            <person name="Ott S."/>
            <person name="Harrison R.J."/>
            <person name="Clarkson J.P."/>
        </authorList>
    </citation>
    <scope>NUCLEOTIDE SEQUENCE [LARGE SCALE GENOMIC DNA]</scope>
    <source>
        <strain evidence="10 11">Fp_A8</strain>
    </source>
</reference>
<dbReference type="SUPFAM" id="SSF53474">
    <property type="entry name" value="alpha/beta-Hydrolases"/>
    <property type="match status" value="1"/>
</dbReference>
<feature type="transmembrane region" description="Helical" evidence="8">
    <location>
        <begin position="325"/>
        <end position="344"/>
    </location>
</feature>
<evidence type="ECO:0000256" key="6">
    <source>
        <dbReference type="ARBA" id="ARBA00023180"/>
    </source>
</evidence>
<evidence type="ECO:0000256" key="7">
    <source>
        <dbReference type="ARBA" id="ARBA00037968"/>
    </source>
</evidence>
<feature type="transmembrane region" description="Helical" evidence="8">
    <location>
        <begin position="516"/>
        <end position="532"/>
    </location>
</feature>
<dbReference type="PROSITE" id="PS50850">
    <property type="entry name" value="MFS"/>
    <property type="match status" value="1"/>
</dbReference>
<feature type="transmembrane region" description="Helical" evidence="8">
    <location>
        <begin position="446"/>
        <end position="467"/>
    </location>
</feature>
<evidence type="ECO:0000313" key="11">
    <source>
        <dbReference type="Proteomes" id="UP000283569"/>
    </source>
</evidence>
<feature type="transmembrane region" description="Helical" evidence="8">
    <location>
        <begin position="112"/>
        <end position="133"/>
    </location>
</feature>
<dbReference type="PANTHER" id="PTHR43791:SF39">
    <property type="entry name" value="TRANSPORTER LIZ1_SEO1, PUTATIVE (AFU_ORTHOLOGUE AFUA_3G00980)-RELATED"/>
    <property type="match status" value="1"/>
</dbReference>
<feature type="transmembrane region" description="Helical" evidence="8">
    <location>
        <begin position="379"/>
        <end position="401"/>
    </location>
</feature>
<evidence type="ECO:0000256" key="5">
    <source>
        <dbReference type="ARBA" id="ARBA00023136"/>
    </source>
</evidence>
<dbReference type="Gene3D" id="1.20.1250.20">
    <property type="entry name" value="MFS general substrate transporter like domains"/>
    <property type="match status" value="1"/>
</dbReference>
<feature type="domain" description="Major facilitator superfamily (MFS) profile" evidence="9">
    <location>
        <begin position="47"/>
        <end position="474"/>
    </location>
</feature>
<gene>
    <name evidence="10" type="ORF">BFJ72_g3561</name>
</gene>
<keyword evidence="5 8" id="KW-0472">Membrane</keyword>
<evidence type="ECO:0000256" key="8">
    <source>
        <dbReference type="SAM" id="Phobius"/>
    </source>
</evidence>
<dbReference type="InterPro" id="IPR029058">
    <property type="entry name" value="AB_hydrolase_fold"/>
</dbReference>
<feature type="transmembrane region" description="Helical" evidence="8">
    <location>
        <begin position="173"/>
        <end position="195"/>
    </location>
</feature>
<name>A0A420TTQ4_GIBIN</name>
<keyword evidence="4 8" id="KW-1133">Transmembrane helix</keyword>
<evidence type="ECO:0000259" key="9">
    <source>
        <dbReference type="PROSITE" id="PS50850"/>
    </source>
</evidence>
<evidence type="ECO:0000256" key="2">
    <source>
        <dbReference type="ARBA" id="ARBA00022448"/>
    </source>
</evidence>
<feature type="transmembrane region" description="Helical" evidence="8">
    <location>
        <begin position="39"/>
        <end position="57"/>
    </location>
</feature>
<evidence type="ECO:0000256" key="3">
    <source>
        <dbReference type="ARBA" id="ARBA00022692"/>
    </source>
</evidence>
<accession>A0A420TTQ4</accession>
<keyword evidence="2" id="KW-0813">Transport</keyword>
<evidence type="ECO:0000313" key="10">
    <source>
        <dbReference type="EMBL" id="RKL44910.1"/>
    </source>
</evidence>
<evidence type="ECO:0000256" key="1">
    <source>
        <dbReference type="ARBA" id="ARBA00004141"/>
    </source>
</evidence>
<dbReference type="AlphaFoldDB" id="A0A420TTQ4"/>
<feature type="transmembrane region" description="Helical" evidence="8">
    <location>
        <begin position="207"/>
        <end position="229"/>
    </location>
</feature>
<feature type="transmembrane region" description="Helical" evidence="8">
    <location>
        <begin position="139"/>
        <end position="161"/>
    </location>
</feature>
<keyword evidence="6" id="KW-0325">Glycoprotein</keyword>